<comment type="caution">
    <text evidence="4">The sequence shown here is derived from an EMBL/GenBank/DDBJ whole genome shotgun (WGS) entry which is preliminary data.</text>
</comment>
<keyword evidence="2" id="KW-0560">Oxidoreductase</keyword>
<evidence type="ECO:0000256" key="2">
    <source>
        <dbReference type="ARBA" id="ARBA00023002"/>
    </source>
</evidence>
<dbReference type="InterPro" id="IPR036291">
    <property type="entry name" value="NAD(P)-bd_dom_sf"/>
</dbReference>
<dbReference type="InterPro" id="IPR002347">
    <property type="entry name" value="SDR_fam"/>
</dbReference>
<evidence type="ECO:0000259" key="3">
    <source>
        <dbReference type="SMART" id="SM00822"/>
    </source>
</evidence>
<dbReference type="InterPro" id="IPR020904">
    <property type="entry name" value="Sc_DH/Rdtase_CS"/>
</dbReference>
<dbReference type="Gene3D" id="3.40.50.720">
    <property type="entry name" value="NAD(P)-binding Rossmann-like Domain"/>
    <property type="match status" value="1"/>
</dbReference>
<evidence type="ECO:0000313" key="5">
    <source>
        <dbReference type="Proteomes" id="UP000766698"/>
    </source>
</evidence>
<dbReference type="EMBL" id="WMLF01000229">
    <property type="protein sequence ID" value="MBB1245066.1"/>
    <property type="molecule type" value="Genomic_DNA"/>
</dbReference>
<accession>A0ABR6EIB5</accession>
<feature type="domain" description="Ketoreductase" evidence="3">
    <location>
        <begin position="2"/>
        <end position="205"/>
    </location>
</feature>
<evidence type="ECO:0000313" key="4">
    <source>
        <dbReference type="EMBL" id="MBB1245066.1"/>
    </source>
</evidence>
<sequence>MATHLITGAGSGIGEAVTRMLLARGDEVWLLARDAGRARQLVEHFSGAGGEVRTLVGDLAEPTRLSWAFGHQSLPGELDSLLHVAGVVELGRVEELTPKVWDATLAVNLVAPAELTRLLLPQLRLARGHVVFVNSGAGLRTNGNWGAYAASKHGLKALADALRAEEAAAGVRVTSVYPGRTATPMQAKVHQQEGRAYDPARWMTAESVATTVLTALDLPRGSEIVDLSVRPTG</sequence>
<proteinExistence type="inferred from homology"/>
<evidence type="ECO:0000256" key="1">
    <source>
        <dbReference type="ARBA" id="ARBA00006484"/>
    </source>
</evidence>
<dbReference type="SUPFAM" id="SSF51735">
    <property type="entry name" value="NAD(P)-binding Rossmann-fold domains"/>
    <property type="match status" value="1"/>
</dbReference>
<protein>
    <submittedName>
        <fullName evidence="4">SDR family oxidoreductase</fullName>
    </submittedName>
</protein>
<dbReference type="PANTHER" id="PTHR44196">
    <property type="entry name" value="DEHYDROGENASE/REDUCTASE SDR FAMILY MEMBER 7B"/>
    <property type="match status" value="1"/>
</dbReference>
<dbReference type="InterPro" id="IPR057326">
    <property type="entry name" value="KR_dom"/>
</dbReference>
<dbReference type="PROSITE" id="PS00061">
    <property type="entry name" value="ADH_SHORT"/>
    <property type="match status" value="1"/>
</dbReference>
<dbReference type="PANTHER" id="PTHR44196:SF1">
    <property type="entry name" value="DEHYDROGENASE_REDUCTASE SDR FAMILY MEMBER 7B"/>
    <property type="match status" value="1"/>
</dbReference>
<organism evidence="4 5">
    <name type="scientific">Streptomyces durbertensis</name>
    <dbReference type="NCBI Taxonomy" id="2448886"/>
    <lineage>
        <taxon>Bacteria</taxon>
        <taxon>Bacillati</taxon>
        <taxon>Actinomycetota</taxon>
        <taxon>Actinomycetes</taxon>
        <taxon>Kitasatosporales</taxon>
        <taxon>Streptomycetaceae</taxon>
        <taxon>Streptomyces</taxon>
    </lineage>
</organism>
<keyword evidence="5" id="KW-1185">Reference proteome</keyword>
<dbReference type="SMART" id="SM00822">
    <property type="entry name" value="PKS_KR"/>
    <property type="match status" value="1"/>
</dbReference>
<dbReference type="Pfam" id="PF00106">
    <property type="entry name" value="adh_short"/>
    <property type="match status" value="1"/>
</dbReference>
<dbReference type="CDD" id="cd05233">
    <property type="entry name" value="SDR_c"/>
    <property type="match status" value="1"/>
</dbReference>
<gene>
    <name evidence="4" type="ORF">GL263_16035</name>
</gene>
<dbReference type="Proteomes" id="UP000766698">
    <property type="component" value="Unassembled WGS sequence"/>
</dbReference>
<dbReference type="NCBIfam" id="NF006073">
    <property type="entry name" value="PRK08219.1"/>
    <property type="match status" value="1"/>
</dbReference>
<reference evidence="5" key="1">
    <citation type="journal article" date="2020" name="Syst. Appl. Microbiol.">
        <title>Streptomyces alkaliterrae sp. nov., isolated from an alkaline soil, and emended descriptions of Streptomyces alkaliphilus, Streptomyces calidiresistens and Streptomyces durbertensis.</title>
        <authorList>
            <person name="Swiecimska M."/>
            <person name="Golinska P."/>
            <person name="Nouioui I."/>
            <person name="Wypij M."/>
            <person name="Rai M."/>
            <person name="Sangal V."/>
            <person name="Goodfellow M."/>
        </authorList>
    </citation>
    <scope>NUCLEOTIDE SEQUENCE [LARGE SCALE GENOMIC DNA]</scope>
    <source>
        <strain evidence="5">DSM 104538</strain>
    </source>
</reference>
<name>A0ABR6EIB5_9ACTN</name>
<dbReference type="RefSeq" id="WP_182856401.1">
    <property type="nucleotide sequence ID" value="NZ_WMLF01000229.1"/>
</dbReference>
<dbReference type="PRINTS" id="PR00081">
    <property type="entry name" value="GDHRDH"/>
</dbReference>
<comment type="similarity">
    <text evidence="1">Belongs to the short-chain dehydrogenases/reductases (SDR) family.</text>
</comment>